<dbReference type="GO" id="GO:0016491">
    <property type="term" value="F:oxidoreductase activity"/>
    <property type="evidence" value="ECO:0007669"/>
    <property type="project" value="UniProtKB-KW"/>
</dbReference>
<dbReference type="EMBL" id="JAUIZM010000010">
    <property type="protein sequence ID" value="KAK1358868.1"/>
    <property type="molecule type" value="Genomic_DNA"/>
</dbReference>
<accession>A0AAD8H293</accession>
<protein>
    <submittedName>
        <fullName evidence="3">Uncharacterized protein</fullName>
    </submittedName>
</protein>
<name>A0AAD8H293_9APIA</name>
<dbReference type="InterPro" id="IPR052259">
    <property type="entry name" value="Nucleoredoxin-like"/>
</dbReference>
<organism evidence="3 4">
    <name type="scientific">Heracleum sosnowskyi</name>
    <dbReference type="NCBI Taxonomy" id="360622"/>
    <lineage>
        <taxon>Eukaryota</taxon>
        <taxon>Viridiplantae</taxon>
        <taxon>Streptophyta</taxon>
        <taxon>Embryophyta</taxon>
        <taxon>Tracheophyta</taxon>
        <taxon>Spermatophyta</taxon>
        <taxon>Magnoliopsida</taxon>
        <taxon>eudicotyledons</taxon>
        <taxon>Gunneridae</taxon>
        <taxon>Pentapetalae</taxon>
        <taxon>asterids</taxon>
        <taxon>campanulids</taxon>
        <taxon>Apiales</taxon>
        <taxon>Apiaceae</taxon>
        <taxon>Apioideae</taxon>
        <taxon>apioid superclade</taxon>
        <taxon>Tordylieae</taxon>
        <taxon>Tordyliinae</taxon>
        <taxon>Heracleum</taxon>
    </lineage>
</organism>
<reference evidence="3" key="1">
    <citation type="submission" date="2023-02" db="EMBL/GenBank/DDBJ databases">
        <title>Genome of toxic invasive species Heracleum sosnowskyi carries increased number of genes despite the absence of recent whole-genome duplications.</title>
        <authorList>
            <person name="Schelkunov M."/>
            <person name="Shtratnikova V."/>
            <person name="Makarenko M."/>
            <person name="Klepikova A."/>
            <person name="Omelchenko D."/>
            <person name="Novikova G."/>
            <person name="Obukhova E."/>
            <person name="Bogdanov V."/>
            <person name="Penin A."/>
            <person name="Logacheva M."/>
        </authorList>
    </citation>
    <scope>NUCLEOTIDE SEQUENCE</scope>
    <source>
        <strain evidence="3">Hsosn_3</strain>
        <tissue evidence="3">Leaf</tissue>
    </source>
</reference>
<reference evidence="3" key="2">
    <citation type="submission" date="2023-05" db="EMBL/GenBank/DDBJ databases">
        <authorList>
            <person name="Schelkunov M.I."/>
        </authorList>
    </citation>
    <scope>NUCLEOTIDE SEQUENCE</scope>
    <source>
        <strain evidence="3">Hsosn_3</strain>
        <tissue evidence="3">Leaf</tissue>
    </source>
</reference>
<dbReference type="Proteomes" id="UP001237642">
    <property type="component" value="Unassembled WGS sequence"/>
</dbReference>
<dbReference type="AlphaFoldDB" id="A0AAD8H293"/>
<comment type="caution">
    <text evidence="3">The sequence shown here is derived from an EMBL/GenBank/DDBJ whole genome shotgun (WGS) entry which is preliminary data.</text>
</comment>
<keyword evidence="4" id="KW-1185">Reference proteome</keyword>
<evidence type="ECO:0000256" key="1">
    <source>
        <dbReference type="ARBA" id="ARBA00023002"/>
    </source>
</evidence>
<gene>
    <name evidence="3" type="ORF">POM88_043342</name>
</gene>
<evidence type="ECO:0000256" key="2">
    <source>
        <dbReference type="ARBA" id="ARBA00023027"/>
    </source>
</evidence>
<dbReference type="PANTHER" id="PTHR13871:SF96">
    <property type="entry name" value="THIOREDOXIN DOMAIN-CONTAINING PROTEIN"/>
    <property type="match status" value="1"/>
</dbReference>
<evidence type="ECO:0000313" key="4">
    <source>
        <dbReference type="Proteomes" id="UP001237642"/>
    </source>
</evidence>
<dbReference type="PANTHER" id="PTHR13871">
    <property type="entry name" value="THIOREDOXIN"/>
    <property type="match status" value="1"/>
</dbReference>
<keyword evidence="1" id="KW-0560">Oxidoreductase</keyword>
<proteinExistence type="predicted"/>
<sequence>MLARSCLLRRLMVARRRVMMSFDSNLSYIQTTPPSFSRRHLQFSTIRGLNHPTCMFYHSKREDECDSEKLNIIKQGDVVDVSELLFSKHRDYLIRYNDPNPVTAEQLAGKFIVIYFLPFHYHVDIHPPDRIFKESLIDIYNDLKFKNCFEVVMVVDETYGSEAYPFDEERIAILKAKDKMAFSQHSLKELLGSSQRDFVISNKGEEIPIQTLEDKVEGERVKALKLEMLCSPNTVFKSKDGSQVQFSELAGKRIIFLFEGDYPEYDGENF</sequence>
<evidence type="ECO:0000313" key="3">
    <source>
        <dbReference type="EMBL" id="KAK1358868.1"/>
    </source>
</evidence>
<keyword evidence="2" id="KW-0520">NAD</keyword>